<evidence type="ECO:0000256" key="1">
    <source>
        <dbReference type="ARBA" id="ARBA00009003"/>
    </source>
</evidence>
<dbReference type="OrthoDB" id="409543at2759"/>
<keyword evidence="2" id="KW-0812">Transmembrane</keyword>
<dbReference type="InterPro" id="IPR029044">
    <property type="entry name" value="Nucleotide-diphossugar_trans"/>
</dbReference>
<evidence type="ECO:0000313" key="3">
    <source>
        <dbReference type="EMBL" id="KUJ24630.1"/>
    </source>
</evidence>
<evidence type="ECO:0008006" key="5">
    <source>
        <dbReference type="Google" id="ProtNLM"/>
    </source>
</evidence>
<name>A0A194XWF4_MOLSC</name>
<dbReference type="PANTHER" id="PTHR46830">
    <property type="entry name" value="TRANSFERASE, PUTATIVE-RELATED"/>
    <property type="match status" value="1"/>
</dbReference>
<organism evidence="3 4">
    <name type="scientific">Mollisia scopiformis</name>
    <name type="common">Conifer needle endophyte fungus</name>
    <name type="synonym">Phialocephala scopiformis</name>
    <dbReference type="NCBI Taxonomy" id="149040"/>
    <lineage>
        <taxon>Eukaryota</taxon>
        <taxon>Fungi</taxon>
        <taxon>Dikarya</taxon>
        <taxon>Ascomycota</taxon>
        <taxon>Pezizomycotina</taxon>
        <taxon>Leotiomycetes</taxon>
        <taxon>Helotiales</taxon>
        <taxon>Mollisiaceae</taxon>
        <taxon>Mollisia</taxon>
    </lineage>
</organism>
<dbReference type="RefSeq" id="XP_018078985.1">
    <property type="nucleotide sequence ID" value="XM_018208658.1"/>
</dbReference>
<dbReference type="EMBL" id="KQ947404">
    <property type="protein sequence ID" value="KUJ24630.1"/>
    <property type="molecule type" value="Genomic_DNA"/>
</dbReference>
<reference evidence="3 4" key="1">
    <citation type="submission" date="2015-10" db="EMBL/GenBank/DDBJ databases">
        <title>Full genome of DAOMC 229536 Phialocephala scopiformis, a fungal endophyte of spruce producing the potent anti-insectan compound rugulosin.</title>
        <authorList>
            <consortium name="DOE Joint Genome Institute"/>
            <person name="Walker A.K."/>
            <person name="Frasz S.L."/>
            <person name="Seifert K.A."/>
            <person name="Miller J.D."/>
            <person name="Mondo S.J."/>
            <person name="Labutti K."/>
            <person name="Lipzen A."/>
            <person name="Dockter R."/>
            <person name="Kennedy M."/>
            <person name="Grigoriev I.V."/>
            <person name="Spatafora J.W."/>
        </authorList>
    </citation>
    <scope>NUCLEOTIDE SEQUENCE [LARGE SCALE GENOMIC DNA]</scope>
    <source>
        <strain evidence="3 4">CBS 120377</strain>
    </source>
</reference>
<dbReference type="Proteomes" id="UP000070700">
    <property type="component" value="Unassembled WGS sequence"/>
</dbReference>
<proteinExistence type="inferred from homology"/>
<dbReference type="PANTHER" id="PTHR46830:SF2">
    <property type="entry name" value="ALPHA-1,4-N-ACETYLGLUCOSAMINYLTRANSFERASE"/>
    <property type="match status" value="1"/>
</dbReference>
<dbReference type="GO" id="GO:1901135">
    <property type="term" value="P:carbohydrate derivative metabolic process"/>
    <property type="evidence" value="ECO:0007669"/>
    <property type="project" value="UniProtKB-ARBA"/>
</dbReference>
<dbReference type="Gene3D" id="3.90.550.20">
    <property type="match status" value="1"/>
</dbReference>
<dbReference type="KEGG" id="psco:LY89DRAFT_572803"/>
<gene>
    <name evidence="3" type="ORF">LY89DRAFT_572803</name>
</gene>
<keyword evidence="2" id="KW-1133">Transmembrane helix</keyword>
<sequence>MLLGTESEQQQQRKHHRYLGLWRKAHTITGLITLFASFILIIIGASKLYLLLFGSSTSNSPSFPLKELADKQVCGTHLSERITKIPNIVHYVWFLKDPTSLHLDFKFFITAYSAYLYFQPDKIYYHTDASFELFERARRSGSEWTQRLLSLPNVEYHYVDAPSVTTKGIPIEKFEHKSDFTRMQVLHEYGGIYMDTDAIPLRDIADLRESGFANVVGGAIGLTMHHSGFINNGVMMAAPGSALMKIYMRAADQFFDGRWETASVNLLTDVANRLSAVPHEVLILQPKAFAPVSWEYADQVRLFQPHFEMPAGNEIWGSTSTNMTTCDDMLSSLIEKESFGGEDWEMDFSSSYVLHAFDGKHIPGWDNKVDLNYILARQSNYARAVYPAIAHAISSGVLGPY</sequence>
<comment type="similarity">
    <text evidence="1">Belongs to the glycosyltransferase 32 family.</text>
</comment>
<accession>A0A194XWF4</accession>
<evidence type="ECO:0000313" key="4">
    <source>
        <dbReference type="Proteomes" id="UP000070700"/>
    </source>
</evidence>
<dbReference type="InParanoid" id="A0A194XWF4"/>
<dbReference type="GeneID" id="28818384"/>
<dbReference type="InterPro" id="IPR007577">
    <property type="entry name" value="GlycoTrfase_DXD_sugar-bd_CS"/>
</dbReference>
<evidence type="ECO:0000256" key="2">
    <source>
        <dbReference type="SAM" id="Phobius"/>
    </source>
</evidence>
<feature type="transmembrane region" description="Helical" evidence="2">
    <location>
        <begin position="31"/>
        <end position="52"/>
    </location>
</feature>
<protein>
    <recommendedName>
        <fullName evidence="5">Glycosyltransferase family 32 protein</fullName>
    </recommendedName>
</protein>
<keyword evidence="2" id="KW-0472">Membrane</keyword>
<dbReference type="Pfam" id="PF04488">
    <property type="entry name" value="Gly_transf_sug"/>
    <property type="match status" value="1"/>
</dbReference>
<dbReference type="SUPFAM" id="SSF53448">
    <property type="entry name" value="Nucleotide-diphospho-sugar transferases"/>
    <property type="match status" value="1"/>
</dbReference>
<keyword evidence="4" id="KW-1185">Reference proteome</keyword>
<dbReference type="AlphaFoldDB" id="A0A194XWF4"/>